<evidence type="ECO:0000313" key="1">
    <source>
        <dbReference type="EMBL" id="KAF2450431.1"/>
    </source>
</evidence>
<dbReference type="OrthoDB" id="10456958at2759"/>
<proteinExistence type="predicted"/>
<sequence length="185" mass="20363">MQKPPVHKCEGPQCRFCVLYKAWKSQSRVAVPSPAPPNLVGDSIVADLDKWAAEIKRQCADFEESVNTIGPRGQAFAYGLIALIKDGLKNITRNKDYYLGLCIAIEAETRRPAHEQNAKLLAGYRNNQKDSMAQIKISRLDLLARMQAYADKGLPMASEVVNKLVATITPTLGESLMAYRAATGI</sequence>
<protein>
    <submittedName>
        <fullName evidence="1">Uncharacterized protein</fullName>
    </submittedName>
</protein>
<evidence type="ECO:0000313" key="2">
    <source>
        <dbReference type="Proteomes" id="UP000799764"/>
    </source>
</evidence>
<reference evidence="1" key="1">
    <citation type="journal article" date="2020" name="Stud. Mycol.">
        <title>101 Dothideomycetes genomes: a test case for predicting lifestyles and emergence of pathogens.</title>
        <authorList>
            <person name="Haridas S."/>
            <person name="Albert R."/>
            <person name="Binder M."/>
            <person name="Bloem J."/>
            <person name="Labutti K."/>
            <person name="Salamov A."/>
            <person name="Andreopoulos B."/>
            <person name="Baker S."/>
            <person name="Barry K."/>
            <person name="Bills G."/>
            <person name="Bluhm B."/>
            <person name="Cannon C."/>
            <person name="Castanera R."/>
            <person name="Culley D."/>
            <person name="Daum C."/>
            <person name="Ezra D."/>
            <person name="Gonzalez J."/>
            <person name="Henrissat B."/>
            <person name="Kuo A."/>
            <person name="Liang C."/>
            <person name="Lipzen A."/>
            <person name="Lutzoni F."/>
            <person name="Magnuson J."/>
            <person name="Mondo S."/>
            <person name="Nolan M."/>
            <person name="Ohm R."/>
            <person name="Pangilinan J."/>
            <person name="Park H.-J."/>
            <person name="Ramirez L."/>
            <person name="Alfaro M."/>
            <person name="Sun H."/>
            <person name="Tritt A."/>
            <person name="Yoshinaga Y."/>
            <person name="Zwiers L.-H."/>
            <person name="Turgeon B."/>
            <person name="Goodwin S."/>
            <person name="Spatafora J."/>
            <person name="Crous P."/>
            <person name="Grigoriev I."/>
        </authorList>
    </citation>
    <scope>NUCLEOTIDE SEQUENCE</scope>
    <source>
        <strain evidence="1">CBS 690.94</strain>
    </source>
</reference>
<dbReference type="EMBL" id="MU001493">
    <property type="protein sequence ID" value="KAF2450431.1"/>
    <property type="molecule type" value="Genomic_DNA"/>
</dbReference>
<keyword evidence="2" id="KW-1185">Reference proteome</keyword>
<dbReference type="AlphaFoldDB" id="A0A9P4PX39"/>
<name>A0A9P4PX39_9PLEO</name>
<dbReference type="Proteomes" id="UP000799764">
    <property type="component" value="Unassembled WGS sequence"/>
</dbReference>
<accession>A0A9P4PX39</accession>
<comment type="caution">
    <text evidence="1">The sequence shown here is derived from an EMBL/GenBank/DDBJ whole genome shotgun (WGS) entry which is preliminary data.</text>
</comment>
<organism evidence="1 2">
    <name type="scientific">Karstenula rhodostoma CBS 690.94</name>
    <dbReference type="NCBI Taxonomy" id="1392251"/>
    <lineage>
        <taxon>Eukaryota</taxon>
        <taxon>Fungi</taxon>
        <taxon>Dikarya</taxon>
        <taxon>Ascomycota</taxon>
        <taxon>Pezizomycotina</taxon>
        <taxon>Dothideomycetes</taxon>
        <taxon>Pleosporomycetidae</taxon>
        <taxon>Pleosporales</taxon>
        <taxon>Massarineae</taxon>
        <taxon>Didymosphaeriaceae</taxon>
        <taxon>Karstenula</taxon>
    </lineage>
</organism>
<gene>
    <name evidence="1" type="ORF">P171DRAFT_439080</name>
</gene>